<evidence type="ECO:0000259" key="1">
    <source>
        <dbReference type="Pfam" id="PF13372"/>
    </source>
</evidence>
<dbReference type="EMBL" id="CP146284">
    <property type="protein sequence ID" value="WWV67950.1"/>
    <property type="molecule type" value="Genomic_DNA"/>
</dbReference>
<dbReference type="Pfam" id="PF13372">
    <property type="entry name" value="Alginate_exp"/>
    <property type="match status" value="1"/>
</dbReference>
<proteinExistence type="predicted"/>
<dbReference type="Proteomes" id="UP001320603">
    <property type="component" value="Chromosome"/>
</dbReference>
<organism evidence="2 3">
    <name type="scientific">Parabacteroides absconsus</name>
    <dbReference type="NCBI Taxonomy" id="2951805"/>
    <lineage>
        <taxon>Bacteria</taxon>
        <taxon>Pseudomonadati</taxon>
        <taxon>Bacteroidota</taxon>
        <taxon>Bacteroidia</taxon>
        <taxon>Bacteroidales</taxon>
        <taxon>Tannerellaceae</taxon>
        <taxon>Parabacteroides</taxon>
    </lineage>
</organism>
<dbReference type="SUPFAM" id="SSF56935">
    <property type="entry name" value="Porins"/>
    <property type="match status" value="1"/>
</dbReference>
<name>A0ABZ2IPL2_9BACT</name>
<evidence type="ECO:0000313" key="2">
    <source>
        <dbReference type="EMBL" id="WWV67950.1"/>
    </source>
</evidence>
<feature type="domain" description="Alginate export" evidence="1">
    <location>
        <begin position="89"/>
        <end position="312"/>
    </location>
</feature>
<protein>
    <submittedName>
        <fullName evidence="2">Alginate export family protein</fullName>
    </submittedName>
</protein>
<keyword evidence="3" id="KW-1185">Reference proteome</keyword>
<gene>
    <name evidence="2" type="ORF">NEE14_004980</name>
</gene>
<evidence type="ECO:0000313" key="3">
    <source>
        <dbReference type="Proteomes" id="UP001320603"/>
    </source>
</evidence>
<dbReference type="InterPro" id="IPR053728">
    <property type="entry name" value="Alginate_Permeability_Chnl"/>
</dbReference>
<sequence>MLIAFLFIGNVSISYAQEENNEKDKFFVSAQIRTRGEYRNGALYPRNESDLPSGFINERARLSLGYERQRLSLKFSAQHVGVWGQDALVDKNGRFILNEAWAAFEFNDYWFMQLGRQALSYDDERILGGLDWNVAGRYHDALKIGYRKNGHQLHGIFAFNQNDENVIGGTFYDSSKTKLYKNMQTLWYHYDFASTPLQFSIMAMNLGQEGGDAESRKSDTQYMQTFGTYIKYAPGQWNLSGAFYYQFGKNVSSRSVSAFMGSARASYNINKSWSVNVGTDYLSGNDKSDGTYKAFNPLYGTHHKFYGAMDYFYASDFIGGYNPGLSDTQIGVGYKVSSSVSMGMNYHYFATAVKLENLERSLGSEIDYQLDWKIMKDVSLSLGYSVMFGTSTMDIVKGGNHNSWQDWGWISLNINPQIFCK</sequence>
<reference evidence="2 3" key="1">
    <citation type="submission" date="2024-02" db="EMBL/GenBank/DDBJ databases">
        <title>Whole genome sequencing of Parabacteroides sp. AD58.</title>
        <authorList>
            <person name="Chaplin A.V."/>
            <person name="Pikina A.P."/>
            <person name="Sokolova S.R."/>
            <person name="Korostin D.O."/>
            <person name="Efimov B.A."/>
        </authorList>
    </citation>
    <scope>NUCLEOTIDE SEQUENCE [LARGE SCALE GENOMIC DNA]</scope>
    <source>
        <strain evidence="2 3">AD58</strain>
    </source>
</reference>
<dbReference type="InterPro" id="IPR025388">
    <property type="entry name" value="Alginate_export_dom"/>
</dbReference>
<dbReference type="Gene3D" id="2.40.160.100">
    <property type="match status" value="1"/>
</dbReference>
<accession>A0ABZ2IPL2</accession>